<dbReference type="EMBL" id="CP119935">
    <property type="protein sequence ID" value="WFD02845.1"/>
    <property type="molecule type" value="Genomic_DNA"/>
</dbReference>
<proteinExistence type="predicted"/>
<keyword evidence="4" id="KW-0479">Metal-binding</keyword>
<sequence>MYHLLAGLYAELTRKPVYNVLLVGLKGSGKTWILEKLRELYLDGSGPSARIAPTVGQNVLDVTYKRSILRLWDLGGAKSMRSLWDQYLPDAHVLVWVLDAPRWVHDSLDDEGPYRSAMCTALFRLVQEAAARNQPIVLVISQLDRLAPDASGPGLVHASSASLQEHVHTTILKQWALFVDEAPAAATLNPNWNVAAVSAATGYVQDLRSDGMRATFETIHTHAVRFGESTPAP</sequence>
<feature type="binding site" evidence="3">
    <location>
        <begin position="24"/>
        <end position="31"/>
    </location>
    <ligand>
        <name>GTP</name>
        <dbReference type="ChEBI" id="CHEBI:37565"/>
    </ligand>
</feature>
<dbReference type="GO" id="GO:0003924">
    <property type="term" value="F:GTPase activity"/>
    <property type="evidence" value="ECO:0007669"/>
    <property type="project" value="InterPro"/>
</dbReference>
<dbReference type="PROSITE" id="PS51417">
    <property type="entry name" value="ARF"/>
    <property type="match status" value="1"/>
</dbReference>
<dbReference type="GO" id="GO:0005794">
    <property type="term" value="C:Golgi apparatus"/>
    <property type="evidence" value="ECO:0007669"/>
    <property type="project" value="TreeGrafter"/>
</dbReference>
<dbReference type="GO" id="GO:0034067">
    <property type="term" value="P:protein localization to Golgi apparatus"/>
    <property type="evidence" value="ECO:0007669"/>
    <property type="project" value="TreeGrafter"/>
</dbReference>
<feature type="binding site" evidence="3">
    <location>
        <position position="76"/>
    </location>
    <ligand>
        <name>GTP</name>
        <dbReference type="ChEBI" id="CHEBI:37565"/>
    </ligand>
</feature>
<reference evidence="5" key="1">
    <citation type="submission" date="2023-03" db="EMBL/GenBank/DDBJ databases">
        <title>Mating type loci evolution in Malassezia.</title>
        <authorList>
            <person name="Coelho M.A."/>
        </authorList>
    </citation>
    <scope>NUCLEOTIDE SEQUENCE</scope>
    <source>
        <strain evidence="5">CBS 7876</strain>
    </source>
</reference>
<dbReference type="Proteomes" id="UP001214603">
    <property type="component" value="Chromosome 2"/>
</dbReference>
<dbReference type="Gene3D" id="3.40.50.300">
    <property type="entry name" value="P-loop containing nucleotide triphosphate hydrolases"/>
    <property type="match status" value="1"/>
</dbReference>
<protein>
    <submittedName>
        <fullName evidence="5">ADP-ribosylation factor protein 3</fullName>
    </submittedName>
</protein>
<dbReference type="AlphaFoldDB" id="A0AAF0E0P3"/>
<dbReference type="InterPro" id="IPR027417">
    <property type="entry name" value="P-loop_NTPase"/>
</dbReference>
<dbReference type="GO" id="GO:0043001">
    <property type="term" value="P:Golgi to plasma membrane protein transport"/>
    <property type="evidence" value="ECO:0007669"/>
    <property type="project" value="TreeGrafter"/>
</dbReference>
<keyword evidence="2 3" id="KW-0342">GTP-binding</keyword>
<dbReference type="SUPFAM" id="SSF52540">
    <property type="entry name" value="P-loop containing nucleoside triphosphate hydrolases"/>
    <property type="match status" value="1"/>
</dbReference>
<organism evidence="5 6">
    <name type="scientific">Malassezia obtusa</name>
    <dbReference type="NCBI Taxonomy" id="76774"/>
    <lineage>
        <taxon>Eukaryota</taxon>
        <taxon>Fungi</taxon>
        <taxon>Dikarya</taxon>
        <taxon>Basidiomycota</taxon>
        <taxon>Ustilaginomycotina</taxon>
        <taxon>Malasseziomycetes</taxon>
        <taxon>Malasseziales</taxon>
        <taxon>Malasseziaceae</taxon>
        <taxon>Malassezia</taxon>
    </lineage>
</organism>
<dbReference type="GO" id="GO:0046872">
    <property type="term" value="F:metal ion binding"/>
    <property type="evidence" value="ECO:0007669"/>
    <property type="project" value="UniProtKB-KW"/>
</dbReference>
<keyword evidence="1 3" id="KW-0547">Nucleotide-binding</keyword>
<keyword evidence="4" id="KW-0460">Magnesium</keyword>
<dbReference type="InterPro" id="IPR006689">
    <property type="entry name" value="Small_GTPase_ARF/SAR"/>
</dbReference>
<dbReference type="Pfam" id="PF00025">
    <property type="entry name" value="Arf"/>
    <property type="match status" value="1"/>
</dbReference>
<dbReference type="InterPro" id="IPR024156">
    <property type="entry name" value="Small_GTPase_ARF"/>
</dbReference>
<keyword evidence="6" id="KW-1185">Reference proteome</keyword>
<gene>
    <name evidence="5" type="primary">ARL3</name>
    <name evidence="5" type="ORF">MOBT1_001532</name>
</gene>
<evidence type="ECO:0000256" key="1">
    <source>
        <dbReference type="ARBA" id="ARBA00022741"/>
    </source>
</evidence>
<name>A0AAF0E0P3_9BASI</name>
<dbReference type="SMART" id="SM00177">
    <property type="entry name" value="ARF"/>
    <property type="match status" value="1"/>
</dbReference>
<dbReference type="GO" id="GO:0005525">
    <property type="term" value="F:GTP binding"/>
    <property type="evidence" value="ECO:0007669"/>
    <property type="project" value="UniProtKB-KW"/>
</dbReference>
<dbReference type="GO" id="GO:0006886">
    <property type="term" value="P:intracellular protein transport"/>
    <property type="evidence" value="ECO:0007669"/>
    <property type="project" value="TreeGrafter"/>
</dbReference>
<evidence type="ECO:0000313" key="5">
    <source>
        <dbReference type="EMBL" id="WFD02845.1"/>
    </source>
</evidence>
<evidence type="ECO:0000256" key="3">
    <source>
        <dbReference type="PIRSR" id="PIRSR606689-1"/>
    </source>
</evidence>
<dbReference type="PANTHER" id="PTHR45909">
    <property type="entry name" value="ADP-RIBOSYLATION FACTOR-RELATED PROTEIN 1"/>
    <property type="match status" value="1"/>
</dbReference>
<accession>A0AAF0E0P3</accession>
<feature type="binding site" evidence="4">
    <location>
        <position position="31"/>
    </location>
    <ligand>
        <name>Mg(2+)</name>
        <dbReference type="ChEBI" id="CHEBI:18420"/>
    </ligand>
</feature>
<feature type="binding site" evidence="4">
    <location>
        <position position="54"/>
    </location>
    <ligand>
        <name>Mg(2+)</name>
        <dbReference type="ChEBI" id="CHEBI:18420"/>
    </ligand>
</feature>
<evidence type="ECO:0000256" key="4">
    <source>
        <dbReference type="PIRSR" id="PIRSR606689-2"/>
    </source>
</evidence>
<evidence type="ECO:0000313" key="6">
    <source>
        <dbReference type="Proteomes" id="UP001214603"/>
    </source>
</evidence>
<evidence type="ECO:0000256" key="2">
    <source>
        <dbReference type="ARBA" id="ARBA00023134"/>
    </source>
</evidence>
<dbReference type="PANTHER" id="PTHR45909:SF1">
    <property type="entry name" value="ADP-RIBOSYLATION FACTOR-RELATED PROTEIN 1"/>
    <property type="match status" value="1"/>
</dbReference>